<gene>
    <name evidence="1" type="ORF">Dsin_018548</name>
</gene>
<keyword evidence="2" id="KW-1185">Reference proteome</keyword>
<accession>A0AAE0A637</accession>
<evidence type="ECO:0000313" key="1">
    <source>
        <dbReference type="EMBL" id="KAK3204502.1"/>
    </source>
</evidence>
<dbReference type="EMBL" id="JANJYJ010000006">
    <property type="protein sequence ID" value="KAK3204502.1"/>
    <property type="molecule type" value="Genomic_DNA"/>
</dbReference>
<protein>
    <submittedName>
        <fullName evidence="1">Uncharacterized protein</fullName>
    </submittedName>
</protein>
<dbReference type="Proteomes" id="UP001281410">
    <property type="component" value="Unassembled WGS sequence"/>
</dbReference>
<sequence length="96" mass="11118">MKNGLRDVNGSLSKLNVENFILPHLNAKTRIYKGYDLEDEEMNDDEMSEEEDTEIDKELYEGIKILVMAVQAIIHVVNELRVFEAGRQLERPLSPR</sequence>
<organism evidence="1 2">
    <name type="scientific">Dipteronia sinensis</name>
    <dbReference type="NCBI Taxonomy" id="43782"/>
    <lineage>
        <taxon>Eukaryota</taxon>
        <taxon>Viridiplantae</taxon>
        <taxon>Streptophyta</taxon>
        <taxon>Embryophyta</taxon>
        <taxon>Tracheophyta</taxon>
        <taxon>Spermatophyta</taxon>
        <taxon>Magnoliopsida</taxon>
        <taxon>eudicotyledons</taxon>
        <taxon>Gunneridae</taxon>
        <taxon>Pentapetalae</taxon>
        <taxon>rosids</taxon>
        <taxon>malvids</taxon>
        <taxon>Sapindales</taxon>
        <taxon>Sapindaceae</taxon>
        <taxon>Hippocastanoideae</taxon>
        <taxon>Acereae</taxon>
        <taxon>Dipteronia</taxon>
    </lineage>
</organism>
<comment type="caution">
    <text evidence="1">The sequence shown here is derived from an EMBL/GenBank/DDBJ whole genome shotgun (WGS) entry which is preliminary data.</text>
</comment>
<evidence type="ECO:0000313" key="2">
    <source>
        <dbReference type="Proteomes" id="UP001281410"/>
    </source>
</evidence>
<proteinExistence type="predicted"/>
<name>A0AAE0A637_9ROSI</name>
<reference evidence="1" key="1">
    <citation type="journal article" date="2023" name="Plant J.">
        <title>Genome sequences and population genomics provide insights into the demographic history, inbreeding, and mutation load of two 'living fossil' tree species of Dipteronia.</title>
        <authorList>
            <person name="Feng Y."/>
            <person name="Comes H.P."/>
            <person name="Chen J."/>
            <person name="Zhu S."/>
            <person name="Lu R."/>
            <person name="Zhang X."/>
            <person name="Li P."/>
            <person name="Qiu J."/>
            <person name="Olsen K.M."/>
            <person name="Qiu Y."/>
        </authorList>
    </citation>
    <scope>NUCLEOTIDE SEQUENCE</scope>
    <source>
        <strain evidence="1">NBL</strain>
    </source>
</reference>
<dbReference type="AlphaFoldDB" id="A0AAE0A637"/>